<comment type="caution">
    <text evidence="1">The sequence shown here is derived from an EMBL/GenBank/DDBJ whole genome shotgun (WGS) entry which is preliminary data.</text>
</comment>
<dbReference type="EMBL" id="JAAXZB010000001">
    <property type="protein sequence ID" value="NKW10284.1"/>
    <property type="molecule type" value="Genomic_DNA"/>
</dbReference>
<proteinExistence type="predicted"/>
<name>A0A7X6FTD3_9HYPH</name>
<evidence type="ECO:0000313" key="2">
    <source>
        <dbReference type="Proteomes" id="UP000558475"/>
    </source>
</evidence>
<dbReference type="Pfam" id="PF02924">
    <property type="entry name" value="HDPD"/>
    <property type="match status" value="2"/>
</dbReference>
<protein>
    <submittedName>
        <fullName evidence="1">Head decoration protein</fullName>
    </submittedName>
</protein>
<dbReference type="AlphaFoldDB" id="A0A7X6FTD3"/>
<gene>
    <name evidence="1" type="ORF">HGG76_15205</name>
</gene>
<dbReference type="InterPro" id="IPR004195">
    <property type="entry name" value="Head_decoration_D"/>
</dbReference>
<evidence type="ECO:0000313" key="1">
    <source>
        <dbReference type="EMBL" id="NKW10284.1"/>
    </source>
</evidence>
<dbReference type="Proteomes" id="UP000558475">
    <property type="component" value="Unassembled WGS sequence"/>
</dbReference>
<sequence>MSKVFIEPRHAGEFILSEANGHRSRENVTVAAEQAIEAGTILAFLAMATGVTATVAAGAENAGNGTLTMAGTPVSSKAKNGTYVVIATSDTAFAVEDPKGVNIGNATVGTAFNKEVKFTIAAGGTAFAAGDRFEVIVGVEAGDYQAVAYNPDGDDGSEKPAAIAIYPALTGEGETVKIAALRRDAEVNNHCLAWPEEIVAEKRLRQFPRSPPLASSFANASCRSNAPHFENLETT</sequence>
<reference evidence="1 2" key="1">
    <citation type="submission" date="2020-04" db="EMBL/GenBank/DDBJ databases">
        <title>Whole genome sequencing of clinical and environmental type strains of Ochrobactrum.</title>
        <authorList>
            <person name="Dharne M."/>
        </authorList>
    </citation>
    <scope>NUCLEOTIDE SEQUENCE [LARGE SCALE GENOMIC DNA]</scope>
    <source>
        <strain evidence="1 2">DSM 13340</strain>
    </source>
</reference>
<accession>A0A7X6FTD3</accession>
<organism evidence="1 2">
    <name type="scientific">Brucella tritici</name>
    <dbReference type="NCBI Taxonomy" id="94626"/>
    <lineage>
        <taxon>Bacteria</taxon>
        <taxon>Pseudomonadati</taxon>
        <taxon>Pseudomonadota</taxon>
        <taxon>Alphaproteobacteria</taxon>
        <taxon>Hyphomicrobiales</taxon>
        <taxon>Brucellaceae</taxon>
        <taxon>Brucella/Ochrobactrum group</taxon>
        <taxon>Brucella</taxon>
    </lineage>
</organism>